<dbReference type="CDD" id="cd01949">
    <property type="entry name" value="GGDEF"/>
    <property type="match status" value="1"/>
</dbReference>
<dbReference type="InterPro" id="IPR052163">
    <property type="entry name" value="DGC-Regulatory_Protein"/>
</dbReference>
<sequence>MRAPLLERRAVARLAVIGSVLGLMALAGLAFWGTSTTTRATSHVRVLNEYSDRWGQVFARINLEQDAAEDFVRTSNDETRAQLTSVVGSAGPALTWLQTHGDRVERESAGQVEVSYRGYTSVLKNLLAAEAYDVSIAELHVMANEADLNVSTLRDASSEGLERQRVQLAGYLDRVERRNDQTRVVSAIVFGLSLTLVALCGAVLFRYQRQVERQADDNRHASLHDALTGLANRVLFSERIERALAGAERRQELVGVLLLDLNRFKQVNDSLGHHVGDALLAEVAVRIGVTIRDADTAARLGGDEFGVLLPDVASAEEATDVAGRIKAAIEAPLTIEGAPVAVGASVGVAIFPTHGMAPTDLLRHADSAMYDAKRSGRGVVVHVPDYPGVIAINRVAKSP</sequence>
<keyword evidence="4" id="KW-1185">Reference proteome</keyword>
<dbReference type="InParanoid" id="A0A545AQC3"/>
<evidence type="ECO:0000259" key="2">
    <source>
        <dbReference type="PROSITE" id="PS50887"/>
    </source>
</evidence>
<dbReference type="SMART" id="SM00267">
    <property type="entry name" value="GGDEF"/>
    <property type="match status" value="1"/>
</dbReference>
<keyword evidence="1" id="KW-0472">Membrane</keyword>
<organism evidence="3 4">
    <name type="scientific">Cryptosporangium phraense</name>
    <dbReference type="NCBI Taxonomy" id="2593070"/>
    <lineage>
        <taxon>Bacteria</taxon>
        <taxon>Bacillati</taxon>
        <taxon>Actinomycetota</taxon>
        <taxon>Actinomycetes</taxon>
        <taxon>Cryptosporangiales</taxon>
        <taxon>Cryptosporangiaceae</taxon>
        <taxon>Cryptosporangium</taxon>
    </lineage>
</organism>
<keyword evidence="1" id="KW-0812">Transmembrane</keyword>
<evidence type="ECO:0000256" key="1">
    <source>
        <dbReference type="SAM" id="Phobius"/>
    </source>
</evidence>
<dbReference type="PANTHER" id="PTHR46663:SF2">
    <property type="entry name" value="GGDEF DOMAIN-CONTAINING PROTEIN"/>
    <property type="match status" value="1"/>
</dbReference>
<reference evidence="3 4" key="1">
    <citation type="submission" date="2019-07" db="EMBL/GenBank/DDBJ databases">
        <title>Cryptosporangium phraense sp. nov., isolated from plant litter.</title>
        <authorList>
            <person name="Suriyachadkun C."/>
        </authorList>
    </citation>
    <scope>NUCLEOTIDE SEQUENCE [LARGE SCALE GENOMIC DNA]</scope>
    <source>
        <strain evidence="3 4">A-T 5661</strain>
    </source>
</reference>
<dbReference type="Pfam" id="PF00990">
    <property type="entry name" value="GGDEF"/>
    <property type="match status" value="1"/>
</dbReference>
<evidence type="ECO:0000313" key="3">
    <source>
        <dbReference type="EMBL" id="TQS43526.1"/>
    </source>
</evidence>
<comment type="caution">
    <text evidence="3">The sequence shown here is derived from an EMBL/GenBank/DDBJ whole genome shotgun (WGS) entry which is preliminary data.</text>
</comment>
<dbReference type="RefSeq" id="WP_142705828.1">
    <property type="nucleotide sequence ID" value="NZ_VIRS01000012.1"/>
</dbReference>
<accession>A0A545AQC3</accession>
<protein>
    <submittedName>
        <fullName evidence="3">GGDEF domain-containing protein</fullName>
    </submittedName>
</protein>
<dbReference type="NCBIfam" id="TIGR00254">
    <property type="entry name" value="GGDEF"/>
    <property type="match status" value="1"/>
</dbReference>
<feature type="transmembrane region" description="Helical" evidence="1">
    <location>
        <begin position="184"/>
        <end position="205"/>
    </location>
</feature>
<dbReference type="EMBL" id="VIRS01000012">
    <property type="protein sequence ID" value="TQS43526.1"/>
    <property type="molecule type" value="Genomic_DNA"/>
</dbReference>
<gene>
    <name evidence="3" type="ORF">FL583_17965</name>
</gene>
<evidence type="ECO:0000313" key="4">
    <source>
        <dbReference type="Proteomes" id="UP000317982"/>
    </source>
</evidence>
<feature type="domain" description="GGDEF" evidence="2">
    <location>
        <begin position="252"/>
        <end position="385"/>
    </location>
</feature>
<name>A0A545AQC3_9ACTN</name>
<dbReference type="Gene3D" id="3.30.70.270">
    <property type="match status" value="1"/>
</dbReference>
<proteinExistence type="predicted"/>
<feature type="transmembrane region" description="Helical" evidence="1">
    <location>
        <begin position="12"/>
        <end position="32"/>
    </location>
</feature>
<dbReference type="PANTHER" id="PTHR46663">
    <property type="entry name" value="DIGUANYLATE CYCLASE DGCT-RELATED"/>
    <property type="match status" value="1"/>
</dbReference>
<dbReference type="InterPro" id="IPR029787">
    <property type="entry name" value="Nucleotide_cyclase"/>
</dbReference>
<dbReference type="FunFam" id="3.30.70.270:FF:000001">
    <property type="entry name" value="Diguanylate cyclase domain protein"/>
    <property type="match status" value="1"/>
</dbReference>
<dbReference type="OrthoDB" id="23692at2"/>
<keyword evidence="1" id="KW-1133">Transmembrane helix</keyword>
<dbReference type="InterPro" id="IPR043128">
    <property type="entry name" value="Rev_trsase/Diguanyl_cyclase"/>
</dbReference>
<dbReference type="InterPro" id="IPR000160">
    <property type="entry name" value="GGDEF_dom"/>
</dbReference>
<dbReference type="Proteomes" id="UP000317982">
    <property type="component" value="Unassembled WGS sequence"/>
</dbReference>
<dbReference type="AlphaFoldDB" id="A0A545AQC3"/>
<dbReference type="PROSITE" id="PS50887">
    <property type="entry name" value="GGDEF"/>
    <property type="match status" value="1"/>
</dbReference>
<dbReference type="SUPFAM" id="SSF55073">
    <property type="entry name" value="Nucleotide cyclase"/>
    <property type="match status" value="1"/>
</dbReference>